<sequence length="69" mass="7879">MREYSVKVVAVEEWDKFSKALPFVRAGEQMLAEAMTPEGSDVTDVEEALEDLLGISHLDRQRFQAEELH</sequence>
<organism evidence="1">
    <name type="scientific">Ajellomyces dermatitidis (strain ATCC 18188 / CBS 674.68)</name>
    <name type="common">Blastomyces dermatitidis</name>
    <dbReference type="NCBI Taxonomy" id="653446"/>
    <lineage>
        <taxon>Eukaryota</taxon>
        <taxon>Fungi</taxon>
        <taxon>Dikarya</taxon>
        <taxon>Ascomycota</taxon>
        <taxon>Pezizomycotina</taxon>
        <taxon>Eurotiomycetes</taxon>
        <taxon>Eurotiomycetidae</taxon>
        <taxon>Onygenales</taxon>
        <taxon>Ajellomycetaceae</taxon>
        <taxon>Blastomyces</taxon>
    </lineage>
</organism>
<dbReference type="Proteomes" id="UP000007802">
    <property type="component" value="Unassembled WGS sequence"/>
</dbReference>
<dbReference type="AlphaFoldDB" id="A0A0J9EPQ2"/>
<reference evidence="1" key="1">
    <citation type="submission" date="2010-03" db="EMBL/GenBank/DDBJ databases">
        <title>Annotation of Blastomyces dermatitidis strain ATCC 18188.</title>
        <authorList>
            <consortium name="The Broad Institute Genome Sequencing Platform"/>
            <consortium name="Broad Institute Genome Sequencing Center for Infectious Disease."/>
            <person name="Cuomo C."/>
            <person name="Klein B."/>
            <person name="Sullivan T."/>
            <person name="Heitman J."/>
            <person name="Young S."/>
            <person name="Zeng Q."/>
            <person name="Gargeya S."/>
            <person name="Alvarado L."/>
            <person name="Berlin A.M."/>
            <person name="Chapman S.B."/>
            <person name="Chen Z."/>
            <person name="Freedman E."/>
            <person name="Gellesch M."/>
            <person name="Goldberg J."/>
            <person name="Griggs A."/>
            <person name="Gujja S."/>
            <person name="Heilman E."/>
            <person name="Heiman D."/>
            <person name="Howarth C."/>
            <person name="Mehta T."/>
            <person name="Neiman D."/>
            <person name="Pearson M."/>
            <person name="Roberts A."/>
            <person name="Saif S."/>
            <person name="Shea T."/>
            <person name="Shenoy N."/>
            <person name="Sisk P."/>
            <person name="Stolte C."/>
            <person name="Sykes S."/>
            <person name="White J."/>
            <person name="Yandava C."/>
            <person name="Haas B."/>
            <person name="Nusbaum C."/>
            <person name="Birren B."/>
        </authorList>
    </citation>
    <scope>NUCLEOTIDE SEQUENCE</scope>
    <source>
        <strain evidence="1">ATCC 18188</strain>
    </source>
</reference>
<gene>
    <name evidence="1" type="ORF">BDDG_12704</name>
</gene>
<evidence type="ECO:0000313" key="1">
    <source>
        <dbReference type="EMBL" id="KMW68268.1"/>
    </source>
</evidence>
<proteinExistence type="predicted"/>
<protein>
    <submittedName>
        <fullName evidence="1">Uncharacterized protein</fullName>
    </submittedName>
</protein>
<dbReference type="EMBL" id="GG749460">
    <property type="protein sequence ID" value="KMW68268.1"/>
    <property type="molecule type" value="Genomic_DNA"/>
</dbReference>
<accession>A0A0J9EPQ2</accession>
<name>A0A0J9EPQ2_AJEDA</name>